<name>A0AC58RPN4_TOBAC</name>
<evidence type="ECO:0000313" key="2">
    <source>
        <dbReference type="RefSeq" id="XP_075074677.1"/>
    </source>
</evidence>
<reference evidence="1" key="1">
    <citation type="journal article" date="2014" name="Nat. Commun.">
        <title>The tobacco genome sequence and its comparison with those of tomato and potato.</title>
        <authorList>
            <person name="Sierro N."/>
            <person name="Battey J.N."/>
            <person name="Ouadi S."/>
            <person name="Bakaher N."/>
            <person name="Bovet L."/>
            <person name="Willig A."/>
            <person name="Goepfert S."/>
            <person name="Peitsch M.C."/>
            <person name="Ivanov N.V."/>
        </authorList>
    </citation>
    <scope>NUCLEOTIDE SEQUENCE [LARGE SCALE GENOMIC DNA]</scope>
</reference>
<dbReference type="Proteomes" id="UP000790787">
    <property type="component" value="Chromosome 7"/>
</dbReference>
<dbReference type="RefSeq" id="XP_075074677.1">
    <property type="nucleotide sequence ID" value="XM_075218576.1"/>
</dbReference>
<proteinExistence type="predicted"/>
<organism evidence="1 2">
    <name type="scientific">Nicotiana tabacum</name>
    <name type="common">Common tobacco</name>
    <dbReference type="NCBI Taxonomy" id="4097"/>
    <lineage>
        <taxon>Eukaryota</taxon>
        <taxon>Viridiplantae</taxon>
        <taxon>Streptophyta</taxon>
        <taxon>Embryophyta</taxon>
        <taxon>Tracheophyta</taxon>
        <taxon>Spermatophyta</taxon>
        <taxon>Magnoliopsida</taxon>
        <taxon>eudicotyledons</taxon>
        <taxon>Gunneridae</taxon>
        <taxon>Pentapetalae</taxon>
        <taxon>asterids</taxon>
        <taxon>lamiids</taxon>
        <taxon>Solanales</taxon>
        <taxon>Solanaceae</taxon>
        <taxon>Nicotianoideae</taxon>
        <taxon>Nicotianeae</taxon>
        <taxon>Nicotiana</taxon>
    </lineage>
</organism>
<evidence type="ECO:0000313" key="1">
    <source>
        <dbReference type="Proteomes" id="UP000790787"/>
    </source>
</evidence>
<keyword evidence="1" id="KW-1185">Reference proteome</keyword>
<protein>
    <submittedName>
        <fullName evidence="2">Uncharacterized protein LOC142162247</fullName>
    </submittedName>
</protein>
<sequence length="238" mass="27067">MSPYELLYRKKPLLGHLRVLGCLCYAKIVNKADKLQPTAIIAVHMGYSSSHKGYILLNLSTNSFFVNRDVTLREVIFPFQQFSSYKQSVFPNTSSSVLPMLLSDGMLKMLQQNPTRILLHMTLQSHHMQALPLLAAPTQVQDHYQLIYHQASIASSSLEVEPVSYVEAIKDLRWVAAMKSEIATLEDNHTWNVVPLPHVIVKTILSIAAMQHWHIHQMNVSNAFLQGDLYDEIYIDLP</sequence>
<reference evidence="2" key="2">
    <citation type="submission" date="2025-08" db="UniProtKB">
        <authorList>
            <consortium name="RefSeq"/>
        </authorList>
    </citation>
    <scope>IDENTIFICATION</scope>
    <source>
        <tissue evidence="2">Leaf</tissue>
    </source>
</reference>
<gene>
    <name evidence="2" type="primary">LOC142162247</name>
</gene>
<accession>A0AC58RPN4</accession>